<proteinExistence type="predicted"/>
<comment type="caution">
    <text evidence="1">The sequence shown here is derived from an EMBL/GenBank/DDBJ whole genome shotgun (WGS) entry which is preliminary data.</text>
</comment>
<dbReference type="Proteomes" id="UP001140272">
    <property type="component" value="Unassembled WGS sequence"/>
</dbReference>
<evidence type="ECO:0000313" key="2">
    <source>
        <dbReference type="Proteomes" id="UP001140272"/>
    </source>
</evidence>
<dbReference type="EMBL" id="JACKRN010000609">
    <property type="protein sequence ID" value="MCV7071824.1"/>
    <property type="molecule type" value="Genomic_DNA"/>
</dbReference>
<gene>
    <name evidence="1" type="ORF">H7H73_16985</name>
</gene>
<evidence type="ECO:0000313" key="1">
    <source>
        <dbReference type="EMBL" id="MCV7071824.1"/>
    </source>
</evidence>
<accession>A0A9X2YE75</accession>
<protein>
    <submittedName>
        <fullName evidence="1">Uncharacterized protein</fullName>
    </submittedName>
</protein>
<reference evidence="1" key="2">
    <citation type="journal article" date="2022" name="BMC Genomics">
        <title>Comparative genome analysis of mycobacteria focusing on tRNA and non-coding RNA.</title>
        <authorList>
            <person name="Behra P.R.K."/>
            <person name="Pettersson B.M.F."/>
            <person name="Ramesh M."/>
            <person name="Das S."/>
            <person name="Dasgupta S."/>
            <person name="Kirsebom L.A."/>
        </authorList>
    </citation>
    <scope>NUCLEOTIDE SEQUENCE</scope>
    <source>
        <strain evidence="1">DSM 45406</strain>
    </source>
</reference>
<name>A0A9X2YE75_9MYCO</name>
<reference evidence="1" key="1">
    <citation type="submission" date="2020-07" db="EMBL/GenBank/DDBJ databases">
        <authorList>
            <person name="Pettersson B.M.F."/>
            <person name="Behra P.R.K."/>
            <person name="Ramesh M."/>
            <person name="Das S."/>
            <person name="Dasgupta S."/>
            <person name="Kirsebom L.A."/>
        </authorList>
    </citation>
    <scope>NUCLEOTIDE SEQUENCE</scope>
    <source>
        <strain evidence="1">DSM 45406</strain>
    </source>
</reference>
<sequence>MRGTAGGHAARAPAGIIVNVIGDEVGNQVGEPPAEVVFGECGQRRSGGAVSVFGMGGPAVFGDVGGSGVAVEVIIEQGAQFGGGGVDGLGDQPVATVGRRILY</sequence>
<organism evidence="1 2">
    <name type="scientific">Mycolicibacterium rufum</name>
    <dbReference type="NCBI Taxonomy" id="318424"/>
    <lineage>
        <taxon>Bacteria</taxon>
        <taxon>Bacillati</taxon>
        <taxon>Actinomycetota</taxon>
        <taxon>Actinomycetes</taxon>
        <taxon>Mycobacteriales</taxon>
        <taxon>Mycobacteriaceae</taxon>
        <taxon>Mycolicibacterium</taxon>
    </lineage>
</organism>
<dbReference type="AlphaFoldDB" id="A0A9X2YE75"/>